<evidence type="ECO:0000313" key="2">
    <source>
        <dbReference type="Proteomes" id="UP000756921"/>
    </source>
</evidence>
<keyword evidence="2" id="KW-1185">Reference proteome</keyword>
<proteinExistence type="predicted"/>
<accession>A0A9P6GGD2</accession>
<name>A0A9P6GGD2_9PLEO</name>
<reference evidence="1" key="1">
    <citation type="journal article" date="2020" name="Mol. Plant Microbe Interact.">
        <title>Genome Sequence of the Biocontrol Agent Coniothyrium minitans strain Conio (IMI 134523).</title>
        <authorList>
            <person name="Patel D."/>
            <person name="Shittu T.A."/>
            <person name="Baroncelli R."/>
            <person name="Muthumeenakshi S."/>
            <person name="Osborne T.H."/>
            <person name="Janganan T.K."/>
            <person name="Sreenivasaprasad S."/>
        </authorList>
    </citation>
    <scope>NUCLEOTIDE SEQUENCE</scope>
    <source>
        <strain evidence="1">Conio</strain>
    </source>
</reference>
<dbReference type="EMBL" id="WJXW01000007">
    <property type="protein sequence ID" value="KAF9734853.1"/>
    <property type="molecule type" value="Genomic_DNA"/>
</dbReference>
<protein>
    <submittedName>
        <fullName evidence="1">Uncharacterized protein</fullName>
    </submittedName>
</protein>
<comment type="caution">
    <text evidence="1">The sequence shown here is derived from an EMBL/GenBank/DDBJ whole genome shotgun (WGS) entry which is preliminary data.</text>
</comment>
<sequence>MATAFFRLDQQSSHSPSHRIRRMQTWTTALCATSRWARPKRMLSRREFIGGFALGSRSIPLIARRKNYAGALIPPTSSNVKASKVDSISLVALSWEKTELPFDQTGLPLD</sequence>
<dbReference type="Proteomes" id="UP000756921">
    <property type="component" value="Unassembled WGS sequence"/>
</dbReference>
<gene>
    <name evidence="1" type="ORF">PMIN01_07756</name>
</gene>
<evidence type="ECO:0000313" key="1">
    <source>
        <dbReference type="EMBL" id="KAF9734853.1"/>
    </source>
</evidence>
<organism evidence="1 2">
    <name type="scientific">Paraphaeosphaeria minitans</name>
    <dbReference type="NCBI Taxonomy" id="565426"/>
    <lineage>
        <taxon>Eukaryota</taxon>
        <taxon>Fungi</taxon>
        <taxon>Dikarya</taxon>
        <taxon>Ascomycota</taxon>
        <taxon>Pezizomycotina</taxon>
        <taxon>Dothideomycetes</taxon>
        <taxon>Pleosporomycetidae</taxon>
        <taxon>Pleosporales</taxon>
        <taxon>Massarineae</taxon>
        <taxon>Didymosphaeriaceae</taxon>
        <taxon>Paraphaeosphaeria</taxon>
    </lineage>
</organism>
<dbReference type="AlphaFoldDB" id="A0A9P6GGD2"/>